<evidence type="ECO:0000313" key="2">
    <source>
        <dbReference type="EMBL" id="EGW07008.1"/>
    </source>
</evidence>
<feature type="region of interest" description="Disordered" evidence="1">
    <location>
        <begin position="25"/>
        <end position="53"/>
    </location>
</feature>
<dbReference type="EMBL" id="JH000255">
    <property type="protein sequence ID" value="EGW07008.1"/>
    <property type="molecule type" value="Genomic_DNA"/>
</dbReference>
<dbReference type="AlphaFoldDB" id="G3HAT0"/>
<reference evidence="3" key="1">
    <citation type="journal article" date="2011" name="Nat. Biotechnol.">
        <title>The genomic sequence of the Chinese hamster ovary (CHO)-K1 cell line.</title>
        <authorList>
            <person name="Xu X."/>
            <person name="Nagarajan H."/>
            <person name="Lewis N.E."/>
            <person name="Pan S."/>
            <person name="Cai Z."/>
            <person name="Liu X."/>
            <person name="Chen W."/>
            <person name="Xie M."/>
            <person name="Wang W."/>
            <person name="Hammond S."/>
            <person name="Andersen M.R."/>
            <person name="Neff N."/>
            <person name="Passarelli B."/>
            <person name="Koh W."/>
            <person name="Fan H.C."/>
            <person name="Wang J."/>
            <person name="Gui Y."/>
            <person name="Lee K.H."/>
            <person name="Betenbaugh M.J."/>
            <person name="Quake S.R."/>
            <person name="Famili I."/>
            <person name="Palsson B.O."/>
            <person name="Wang J."/>
        </authorList>
    </citation>
    <scope>NUCLEOTIDE SEQUENCE [LARGE SCALE GENOMIC DNA]</scope>
    <source>
        <strain evidence="3">CHO K1 cell line</strain>
    </source>
</reference>
<accession>G3HAT0</accession>
<name>G3HAT0_CRIGR</name>
<gene>
    <name evidence="2" type="ORF">I79_007537</name>
</gene>
<dbReference type="InParanoid" id="G3HAT0"/>
<dbReference type="Proteomes" id="UP000001075">
    <property type="component" value="Unassembled WGS sequence"/>
</dbReference>
<proteinExistence type="predicted"/>
<dbReference type="GlyGen" id="G3HAT0">
    <property type="glycosylation" value="1 site"/>
</dbReference>
<organism evidence="2 3">
    <name type="scientific">Cricetulus griseus</name>
    <name type="common">Chinese hamster</name>
    <name type="synonym">Cricetulus barabensis griseus</name>
    <dbReference type="NCBI Taxonomy" id="10029"/>
    <lineage>
        <taxon>Eukaryota</taxon>
        <taxon>Metazoa</taxon>
        <taxon>Chordata</taxon>
        <taxon>Craniata</taxon>
        <taxon>Vertebrata</taxon>
        <taxon>Euteleostomi</taxon>
        <taxon>Mammalia</taxon>
        <taxon>Eutheria</taxon>
        <taxon>Euarchontoglires</taxon>
        <taxon>Glires</taxon>
        <taxon>Rodentia</taxon>
        <taxon>Myomorpha</taxon>
        <taxon>Muroidea</taxon>
        <taxon>Cricetidae</taxon>
        <taxon>Cricetinae</taxon>
        <taxon>Cricetulus</taxon>
    </lineage>
</organism>
<evidence type="ECO:0000256" key="1">
    <source>
        <dbReference type="SAM" id="MobiDB-lite"/>
    </source>
</evidence>
<sequence>MSRSPRKDLPVGCLLGIFEEPGALQRPGGSLEEGWRPMLRSGKPTPRRVEGHCGTACAATPSYYGGSRMVPAGWE</sequence>
<evidence type="ECO:0000313" key="3">
    <source>
        <dbReference type="Proteomes" id="UP000001075"/>
    </source>
</evidence>
<protein>
    <submittedName>
        <fullName evidence="2">Uncharacterized protein</fullName>
    </submittedName>
</protein>